<accession>A0AAU6SMR7</accession>
<dbReference type="EC" id="2.1.1.171" evidence="3"/>
<reference evidence="3" key="1">
    <citation type="submission" date="2022-03" db="EMBL/GenBank/DDBJ databases">
        <title>Sea Food Isolates.</title>
        <authorList>
            <person name="Li c."/>
        </authorList>
    </citation>
    <scope>NUCLEOTIDE SEQUENCE</scope>
    <source>
        <strain evidence="3">19PA01SH03</strain>
    </source>
</reference>
<sequence>MLKRRPQTLSQKRLPSGHVRIISGLWRGRKLPVHDAQGLRPTTDRVKETVFNWLAQDIAKAKCLDLFAGSGSLGFECASRQANLVTMLELNGAAYHQLKSNIARLQANNINAVHGDTLQYLKQSASEYDVVFIDPPFHQGLINQVVPLLESNGWLAEQAIIYIECEKELSLDELPDNWQLHREKTAGQVCYRLYLRQATSV</sequence>
<dbReference type="CDD" id="cd02440">
    <property type="entry name" value="AdoMet_MTases"/>
    <property type="match status" value="1"/>
</dbReference>
<evidence type="ECO:0000313" key="3">
    <source>
        <dbReference type="EMBL" id="XAG21223.1"/>
    </source>
</evidence>
<dbReference type="PROSITE" id="PS00092">
    <property type="entry name" value="N6_MTASE"/>
    <property type="match status" value="1"/>
</dbReference>
<dbReference type="InterPro" id="IPR004398">
    <property type="entry name" value="RNA_MeTrfase_RsmD"/>
</dbReference>
<dbReference type="Pfam" id="PF03602">
    <property type="entry name" value="Cons_hypoth95"/>
    <property type="match status" value="1"/>
</dbReference>
<name>A0AAU6SMR7_UNCXX</name>
<dbReference type="AlphaFoldDB" id="A0AAU6SMR7"/>
<dbReference type="InterPro" id="IPR002052">
    <property type="entry name" value="DNA_methylase_N6_adenine_CS"/>
</dbReference>
<dbReference type="SUPFAM" id="SSF53335">
    <property type="entry name" value="S-adenosyl-L-methionine-dependent methyltransferases"/>
    <property type="match status" value="1"/>
</dbReference>
<evidence type="ECO:0000256" key="1">
    <source>
        <dbReference type="ARBA" id="ARBA00022603"/>
    </source>
</evidence>
<dbReference type="EMBL" id="CP095338">
    <property type="protein sequence ID" value="XAG21223.1"/>
    <property type="molecule type" value="Genomic_DNA"/>
</dbReference>
<dbReference type="Gene3D" id="3.40.50.150">
    <property type="entry name" value="Vaccinia Virus protein VP39"/>
    <property type="match status" value="1"/>
</dbReference>
<evidence type="ECO:0000256" key="2">
    <source>
        <dbReference type="ARBA" id="ARBA00022679"/>
    </source>
</evidence>
<dbReference type="NCBIfam" id="TIGR00095">
    <property type="entry name" value="16S rRNA (guanine(966)-N(2))-methyltransferase RsmD"/>
    <property type="match status" value="1"/>
</dbReference>
<organism evidence="3">
    <name type="scientific">bacterium 19PA01SH03</name>
    <dbReference type="NCBI Taxonomy" id="2920705"/>
    <lineage>
        <taxon>Bacteria</taxon>
    </lineage>
</organism>
<keyword evidence="2 3" id="KW-0808">Transferase</keyword>
<gene>
    <name evidence="3" type="primary">rsmD</name>
    <name evidence="3" type="ORF">MRN70_13250</name>
</gene>
<dbReference type="PANTHER" id="PTHR43542:SF1">
    <property type="entry name" value="METHYLTRANSFERASE"/>
    <property type="match status" value="1"/>
</dbReference>
<protein>
    <submittedName>
        <fullName evidence="3">16S rRNA (Guanine(966)-N(2))-methyltransferase RsmD</fullName>
        <ecNumber evidence="3">2.1.1.171</ecNumber>
    </submittedName>
</protein>
<dbReference type="PIRSF" id="PIRSF004553">
    <property type="entry name" value="CHP00095"/>
    <property type="match status" value="1"/>
</dbReference>
<dbReference type="InterPro" id="IPR029063">
    <property type="entry name" value="SAM-dependent_MTases_sf"/>
</dbReference>
<dbReference type="PANTHER" id="PTHR43542">
    <property type="entry name" value="METHYLTRANSFERASE"/>
    <property type="match status" value="1"/>
</dbReference>
<dbReference type="GO" id="GO:0003676">
    <property type="term" value="F:nucleic acid binding"/>
    <property type="evidence" value="ECO:0007669"/>
    <property type="project" value="InterPro"/>
</dbReference>
<dbReference type="GO" id="GO:0052913">
    <property type="term" value="F:16S rRNA (guanine(966)-N(2))-methyltransferase activity"/>
    <property type="evidence" value="ECO:0007669"/>
    <property type="project" value="UniProtKB-EC"/>
</dbReference>
<keyword evidence="1 3" id="KW-0489">Methyltransferase</keyword>
<proteinExistence type="predicted"/>